<dbReference type="GO" id="GO:0009279">
    <property type="term" value="C:cell outer membrane"/>
    <property type="evidence" value="ECO:0007669"/>
    <property type="project" value="UniProtKB-SubCell"/>
</dbReference>
<evidence type="ECO:0000256" key="12">
    <source>
        <dbReference type="SAM" id="MobiDB-lite"/>
    </source>
</evidence>
<dbReference type="Gene3D" id="2.40.170.20">
    <property type="entry name" value="TonB-dependent receptor, beta-barrel domain"/>
    <property type="match status" value="1"/>
</dbReference>
<reference evidence="16 17" key="1">
    <citation type="journal article" date="2013" name="PLoS ONE">
        <title>Cultivation and Complete Genome Sequencing of Gloeobacter kilaueensis sp. nov., from a Lava Cave in Kilauea Caldera, Hawai'i.</title>
        <authorList>
            <person name="Saw J.H."/>
            <person name="Schatz M."/>
            <person name="Brown M.V."/>
            <person name="Kunkel D.D."/>
            <person name="Foster J.S."/>
            <person name="Shick H."/>
            <person name="Christensen S."/>
            <person name="Hou S."/>
            <person name="Wan X."/>
            <person name="Donachie S.P."/>
        </authorList>
    </citation>
    <scope>NUCLEOTIDE SEQUENCE [LARGE SCALE GENOMIC DNA]</scope>
    <source>
        <strain evidence="17">JS</strain>
    </source>
</reference>
<keyword evidence="3 10" id="KW-1134">Transmembrane beta strand</keyword>
<comment type="similarity">
    <text evidence="10 11">Belongs to the TonB-dependent receptor family.</text>
</comment>
<keyword evidence="7 10" id="KW-0472">Membrane</keyword>
<dbReference type="InterPro" id="IPR012910">
    <property type="entry name" value="Plug_dom"/>
</dbReference>
<evidence type="ECO:0000259" key="14">
    <source>
        <dbReference type="Pfam" id="PF00593"/>
    </source>
</evidence>
<evidence type="ECO:0000256" key="1">
    <source>
        <dbReference type="ARBA" id="ARBA00004571"/>
    </source>
</evidence>
<comment type="subcellular location">
    <subcellularLocation>
        <location evidence="1 10">Cell outer membrane</location>
        <topology evidence="1 10">Multi-pass membrane protein</topology>
    </subcellularLocation>
</comment>
<sequence>MGNLVQGRRGVKKRWPLGLLLLVLSPAAWAEETPSGVVRLEQLRRGAAGSAGDLNMPARPLIDVGELALLAAQGDPAQQRTPSAPQAEEEGEELAEVEVTGTRRTRPQRRETVTRYEIKKEQIEASGAVTISDALTKLSPGFFATNSLGGIDTERGTFLRGLDSRRFLVLVDGRPTTRPGNNRSIDLGRVGVTNIERIEVITGGAGLLYSADAVGGAINIITRVPQGPARVRLRSEQGSYGFSRYTFNLTGSNELAPTTAGFFGYEFNYERRSAYNNYFGTYYQEPVGEGIALQGTGVEALVPPDAPSTPTSAAALNNVLYQIPISFSKPFRSGYTFNDDFLAKFVYQPGSDHTLTLTFLKLSSRTGDQFAAPNLVPRCRIVPENYGISLELFDGGRLLPPIDPFSDNPERRTYTRCDVNVTPTPADQALSGRGDQALDEFTAALNYDWKPSPSSRLNLQGSWASSFADNPSSPGTRLVSANLVDAQLRYTLDVSPANTFNTGLQYNYARYTATPVVGAGGNQQPLTSFNRFFQPLPQPVVSPYFAVDFYKNSWSAYLTDQWRFFDEAVVLDLGTRITTDDFFGTFTTPGAGLRWNIGPKEQEILALRASWFESFKAPGLSQLFGYGGYSFTQVSDLGGQVDYVRNQLLRPETGVSYDFGFDLNLGPSAQFRLTYYRTQLTNGIVENVPISLQPLQISTLEGVIDNPAYANFTPEQLAQLQFTPCFGVGSIPATVNGVPACQNLITNVNAQSYLSTGWDFSFNWQVTPQFEIFASHSIVDARPVGNPVLNTFPDITTGLNLPLGSGGIQGGYFYNYQSLDVPFNTTNVLLRYNSPGGFRVALTGQFVGLRPRPDGGPHYYLPYNRWDLTFGVPLVPGLTLTGGVFNLFNDRSILADGTLAIGGGVLSPPTTFRAGVEVVF</sequence>
<dbReference type="Proteomes" id="UP000017396">
    <property type="component" value="Chromosome"/>
</dbReference>
<keyword evidence="6 11" id="KW-0798">TonB box</keyword>
<evidence type="ECO:0000256" key="4">
    <source>
        <dbReference type="ARBA" id="ARBA00022692"/>
    </source>
</evidence>
<dbReference type="Gene3D" id="2.170.130.10">
    <property type="entry name" value="TonB-dependent receptor, plug domain"/>
    <property type="match status" value="1"/>
</dbReference>
<evidence type="ECO:0000256" key="3">
    <source>
        <dbReference type="ARBA" id="ARBA00022452"/>
    </source>
</evidence>
<organism evidence="16 17">
    <name type="scientific">Gloeobacter kilaueensis (strain ATCC BAA-2537 / CCAP 1431/1 / ULC 316 / JS1)</name>
    <dbReference type="NCBI Taxonomy" id="1183438"/>
    <lineage>
        <taxon>Bacteria</taxon>
        <taxon>Bacillati</taxon>
        <taxon>Cyanobacteriota</taxon>
        <taxon>Cyanophyceae</taxon>
        <taxon>Gloeobacterales</taxon>
        <taxon>Gloeobacteraceae</taxon>
        <taxon>Gloeobacter</taxon>
    </lineage>
</organism>
<keyword evidence="17" id="KW-1185">Reference proteome</keyword>
<keyword evidence="9 10" id="KW-0998">Cell outer membrane</keyword>
<evidence type="ECO:0000256" key="10">
    <source>
        <dbReference type="PROSITE-ProRule" id="PRU01360"/>
    </source>
</evidence>
<dbReference type="GO" id="GO:0044718">
    <property type="term" value="P:siderophore transmembrane transport"/>
    <property type="evidence" value="ECO:0007669"/>
    <property type="project" value="TreeGrafter"/>
</dbReference>
<dbReference type="SUPFAM" id="SSF56935">
    <property type="entry name" value="Porins"/>
    <property type="match status" value="1"/>
</dbReference>
<dbReference type="eggNOG" id="COG4771">
    <property type="taxonomic scope" value="Bacteria"/>
</dbReference>
<evidence type="ECO:0000256" key="2">
    <source>
        <dbReference type="ARBA" id="ARBA00022448"/>
    </source>
</evidence>
<keyword evidence="8 16" id="KW-0675">Receptor</keyword>
<evidence type="ECO:0000256" key="11">
    <source>
        <dbReference type="RuleBase" id="RU003357"/>
    </source>
</evidence>
<evidence type="ECO:0000313" key="16">
    <source>
        <dbReference type="EMBL" id="AGY56796.1"/>
    </source>
</evidence>
<gene>
    <name evidence="16" type="primary">btuB</name>
    <name evidence="16" type="ORF">GKIL_0550</name>
</gene>
<protein>
    <submittedName>
        <fullName evidence="16">TonB-dependent receptor</fullName>
    </submittedName>
</protein>
<feature type="domain" description="TonB-dependent receptor-like beta-barrel" evidence="14">
    <location>
        <begin position="398"/>
        <end position="887"/>
    </location>
</feature>
<feature type="domain" description="TonB-dependent receptor plug" evidence="15">
    <location>
        <begin position="109"/>
        <end position="217"/>
    </location>
</feature>
<dbReference type="InterPro" id="IPR036942">
    <property type="entry name" value="Beta-barrel_TonB_sf"/>
</dbReference>
<proteinExistence type="inferred from homology"/>
<keyword evidence="4 10" id="KW-0812">Transmembrane</keyword>
<evidence type="ECO:0000256" key="13">
    <source>
        <dbReference type="SAM" id="SignalP"/>
    </source>
</evidence>
<dbReference type="PROSITE" id="PS52016">
    <property type="entry name" value="TONB_DEPENDENT_REC_3"/>
    <property type="match status" value="1"/>
</dbReference>
<keyword evidence="2 10" id="KW-0813">Transport</keyword>
<keyword evidence="5 13" id="KW-0732">Signal</keyword>
<dbReference type="InterPro" id="IPR039426">
    <property type="entry name" value="TonB-dep_rcpt-like"/>
</dbReference>
<dbReference type="Pfam" id="PF07715">
    <property type="entry name" value="Plug"/>
    <property type="match status" value="1"/>
</dbReference>
<evidence type="ECO:0000259" key="15">
    <source>
        <dbReference type="Pfam" id="PF07715"/>
    </source>
</evidence>
<dbReference type="GO" id="GO:0015344">
    <property type="term" value="F:siderophore uptake transmembrane transporter activity"/>
    <property type="evidence" value="ECO:0007669"/>
    <property type="project" value="TreeGrafter"/>
</dbReference>
<dbReference type="Pfam" id="PF00593">
    <property type="entry name" value="TonB_dep_Rec_b-barrel"/>
    <property type="match status" value="1"/>
</dbReference>
<dbReference type="RefSeq" id="WP_023171827.1">
    <property type="nucleotide sequence ID" value="NC_022600.1"/>
</dbReference>
<evidence type="ECO:0000256" key="9">
    <source>
        <dbReference type="ARBA" id="ARBA00023237"/>
    </source>
</evidence>
<feature type="compositionally biased region" description="Acidic residues" evidence="12">
    <location>
        <begin position="87"/>
        <end position="96"/>
    </location>
</feature>
<dbReference type="HOGENOM" id="CLU_008287_18_3_3"/>
<evidence type="ECO:0000256" key="7">
    <source>
        <dbReference type="ARBA" id="ARBA00023136"/>
    </source>
</evidence>
<feature type="signal peptide" evidence="13">
    <location>
        <begin position="1"/>
        <end position="30"/>
    </location>
</feature>
<feature type="region of interest" description="Disordered" evidence="12">
    <location>
        <begin position="74"/>
        <end position="112"/>
    </location>
</feature>
<dbReference type="STRING" id="1183438.GKIL_0550"/>
<dbReference type="PANTHER" id="PTHR30069:SF29">
    <property type="entry name" value="HEMOGLOBIN AND HEMOGLOBIN-HAPTOGLOBIN-BINDING PROTEIN 1-RELATED"/>
    <property type="match status" value="1"/>
</dbReference>
<evidence type="ECO:0000256" key="6">
    <source>
        <dbReference type="ARBA" id="ARBA00023077"/>
    </source>
</evidence>
<dbReference type="InterPro" id="IPR037066">
    <property type="entry name" value="Plug_dom_sf"/>
</dbReference>
<dbReference type="PANTHER" id="PTHR30069">
    <property type="entry name" value="TONB-DEPENDENT OUTER MEMBRANE RECEPTOR"/>
    <property type="match status" value="1"/>
</dbReference>
<dbReference type="InterPro" id="IPR000531">
    <property type="entry name" value="Beta-barrel_TonB"/>
</dbReference>
<accession>U5QD51</accession>
<evidence type="ECO:0000256" key="5">
    <source>
        <dbReference type="ARBA" id="ARBA00022729"/>
    </source>
</evidence>
<dbReference type="KEGG" id="glj:GKIL_0550"/>
<name>U5QD51_GLOK1</name>
<evidence type="ECO:0000256" key="8">
    <source>
        <dbReference type="ARBA" id="ARBA00023170"/>
    </source>
</evidence>
<feature type="chain" id="PRO_5004663570" evidence="13">
    <location>
        <begin position="31"/>
        <end position="920"/>
    </location>
</feature>
<evidence type="ECO:0000313" key="17">
    <source>
        <dbReference type="Proteomes" id="UP000017396"/>
    </source>
</evidence>
<dbReference type="EMBL" id="CP003587">
    <property type="protein sequence ID" value="AGY56796.1"/>
    <property type="molecule type" value="Genomic_DNA"/>
</dbReference>
<dbReference type="AlphaFoldDB" id="U5QD51"/>